<protein>
    <submittedName>
        <fullName evidence="1">Uncharacterized protein</fullName>
    </submittedName>
</protein>
<organism evidence="1 2">
    <name type="scientific">Daldinia eschscholtzii</name>
    <dbReference type="NCBI Taxonomy" id="292717"/>
    <lineage>
        <taxon>Eukaryota</taxon>
        <taxon>Fungi</taxon>
        <taxon>Dikarya</taxon>
        <taxon>Ascomycota</taxon>
        <taxon>Pezizomycotina</taxon>
        <taxon>Sordariomycetes</taxon>
        <taxon>Xylariomycetidae</taxon>
        <taxon>Xylariales</taxon>
        <taxon>Hypoxylaceae</taxon>
        <taxon>Daldinia</taxon>
    </lineage>
</organism>
<evidence type="ECO:0000313" key="2">
    <source>
        <dbReference type="Proteomes" id="UP001369815"/>
    </source>
</evidence>
<comment type="caution">
    <text evidence="1">The sequence shown here is derived from an EMBL/GenBank/DDBJ whole genome shotgun (WGS) entry which is preliminary data.</text>
</comment>
<evidence type="ECO:0000313" key="1">
    <source>
        <dbReference type="EMBL" id="KAK6957671.1"/>
    </source>
</evidence>
<gene>
    <name evidence="1" type="ORF">Daesc_000458</name>
</gene>
<accession>A0AAX6MZQ1</accession>
<dbReference type="Proteomes" id="UP001369815">
    <property type="component" value="Unassembled WGS sequence"/>
</dbReference>
<name>A0AAX6MZQ1_9PEZI</name>
<proteinExistence type="predicted"/>
<keyword evidence="2" id="KW-1185">Reference proteome</keyword>
<dbReference type="AlphaFoldDB" id="A0AAX6MZQ1"/>
<dbReference type="EMBL" id="JBANMG010000001">
    <property type="protein sequence ID" value="KAK6957671.1"/>
    <property type="molecule type" value="Genomic_DNA"/>
</dbReference>
<reference evidence="1 2" key="1">
    <citation type="journal article" date="2024" name="Front Chem Biol">
        <title>Unveiling the potential of Daldinia eschscholtzii MFLUCC 19-0629 through bioactivity and bioinformatics studies for enhanced sustainable agriculture production.</title>
        <authorList>
            <person name="Brooks S."/>
            <person name="Weaver J.A."/>
            <person name="Klomchit A."/>
            <person name="Alharthi S.A."/>
            <person name="Onlamun T."/>
            <person name="Nurani R."/>
            <person name="Vong T.K."/>
            <person name="Alberti F."/>
            <person name="Greco C."/>
        </authorList>
    </citation>
    <scope>NUCLEOTIDE SEQUENCE [LARGE SCALE GENOMIC DNA]</scope>
    <source>
        <strain evidence="1">MFLUCC 19-0629</strain>
    </source>
</reference>
<sequence length="308" mass="35532">MAGWESRKKLHEWRIMQRRGRNKVLKASKDHTARARLYAEIPSPKPVVLHISESDRNSALTSLPAFLFNGPAVGPEQVQVQTQTQAQTQISSQGYRSFLTTFPAEVRNVIYHYAIGYPTCRNLYDYYYDQKEKAKAKIELRPRSVNTRVSRHSKITLRTPVILLLCKQITREALSLLYLQPFVIDRIPPWIMGNSAPLSIVNFISRATLQNLRFVQIKISLGDSIEFGSGKVWLRLLNDLLDAWSERNSLVRLEVMFKLSHVTRPNIWIYELDDYERLVDKASAPVLPQRRLTTILLTWADDSLAELL</sequence>